<dbReference type="EMBL" id="VUMI01000080">
    <property type="protein sequence ID" value="MSS91802.1"/>
    <property type="molecule type" value="Genomic_DNA"/>
</dbReference>
<name>A0A6N7WB45_9FIRM</name>
<evidence type="ECO:0000313" key="2">
    <source>
        <dbReference type="EMBL" id="MSS91802.1"/>
    </source>
</evidence>
<organism evidence="2 3">
    <name type="scientific">Eisenbergiella porci</name>
    <dbReference type="NCBI Taxonomy" id="2652274"/>
    <lineage>
        <taxon>Bacteria</taxon>
        <taxon>Bacillati</taxon>
        <taxon>Bacillota</taxon>
        <taxon>Clostridia</taxon>
        <taxon>Lachnospirales</taxon>
        <taxon>Lachnospiraceae</taxon>
        <taxon>Eisenbergiella</taxon>
    </lineage>
</organism>
<accession>A0A6N7WB45</accession>
<dbReference type="Gene3D" id="2.70.98.10">
    <property type="match status" value="1"/>
</dbReference>
<proteinExistence type="predicted"/>
<dbReference type="Pfam" id="PF02929">
    <property type="entry name" value="Bgal_small_N"/>
    <property type="match status" value="1"/>
</dbReference>
<dbReference type="GO" id="GO:0030246">
    <property type="term" value="F:carbohydrate binding"/>
    <property type="evidence" value="ECO:0007669"/>
    <property type="project" value="InterPro"/>
</dbReference>
<dbReference type="GO" id="GO:0005975">
    <property type="term" value="P:carbohydrate metabolic process"/>
    <property type="evidence" value="ECO:0007669"/>
    <property type="project" value="InterPro"/>
</dbReference>
<dbReference type="AlphaFoldDB" id="A0A6N7WB45"/>
<keyword evidence="3" id="KW-1185">Reference proteome</keyword>
<feature type="domain" description="Beta galactosidase small chain/" evidence="1">
    <location>
        <begin position="2"/>
        <end position="51"/>
    </location>
</feature>
<reference evidence="2 3" key="1">
    <citation type="submission" date="2019-08" db="EMBL/GenBank/DDBJ databases">
        <title>In-depth cultivation of the pig gut microbiome towards novel bacterial diversity and tailored functional studies.</title>
        <authorList>
            <person name="Wylensek D."/>
            <person name="Hitch T.C.A."/>
            <person name="Clavel T."/>
        </authorList>
    </citation>
    <scope>NUCLEOTIDE SEQUENCE [LARGE SCALE GENOMIC DNA]</scope>
    <source>
        <strain evidence="2 3">WCA-389-WT-23B</strain>
    </source>
</reference>
<evidence type="ECO:0000313" key="3">
    <source>
        <dbReference type="Proteomes" id="UP000436047"/>
    </source>
</evidence>
<sequence length="82" mass="9194">MTRAAHTCELHRENKVYLQADYAQNGLDSASWGPEALPQYRLRPLPFHLKWQLGAAGCGSVWEQARGAWKALAESRAVKSNE</sequence>
<dbReference type="InterPro" id="IPR014718">
    <property type="entry name" value="GH-type_carb-bd"/>
</dbReference>
<dbReference type="GO" id="GO:0009341">
    <property type="term" value="C:beta-galactosidase complex"/>
    <property type="evidence" value="ECO:0007669"/>
    <property type="project" value="InterPro"/>
</dbReference>
<comment type="caution">
    <text evidence="2">The sequence shown here is derived from an EMBL/GenBank/DDBJ whole genome shotgun (WGS) entry which is preliminary data.</text>
</comment>
<gene>
    <name evidence="2" type="ORF">FYJ45_27380</name>
</gene>
<dbReference type="SUPFAM" id="SSF74650">
    <property type="entry name" value="Galactose mutarotase-like"/>
    <property type="match status" value="1"/>
</dbReference>
<protein>
    <recommendedName>
        <fullName evidence="1">Beta galactosidase small chain/ domain-containing protein</fullName>
    </recommendedName>
</protein>
<dbReference type="GO" id="GO:0004565">
    <property type="term" value="F:beta-galactosidase activity"/>
    <property type="evidence" value="ECO:0007669"/>
    <property type="project" value="InterPro"/>
</dbReference>
<dbReference type="InterPro" id="IPR004199">
    <property type="entry name" value="B-gal_small/dom_5"/>
</dbReference>
<dbReference type="Proteomes" id="UP000436047">
    <property type="component" value="Unassembled WGS sequence"/>
</dbReference>
<evidence type="ECO:0000259" key="1">
    <source>
        <dbReference type="Pfam" id="PF02929"/>
    </source>
</evidence>
<dbReference type="InterPro" id="IPR011013">
    <property type="entry name" value="Gal_mutarotase_sf_dom"/>
</dbReference>